<dbReference type="InterPro" id="IPR005229">
    <property type="entry name" value="YicC/YloC-like"/>
</dbReference>
<keyword evidence="3" id="KW-0255">Endonuclease</keyword>
<dbReference type="InterPro" id="IPR013551">
    <property type="entry name" value="YicC-like_C"/>
</dbReference>
<dbReference type="Proteomes" id="UP001596492">
    <property type="component" value="Unassembled WGS sequence"/>
</dbReference>
<gene>
    <name evidence="9" type="ORF">ACFQS8_01060</name>
</gene>
<comment type="cofactor">
    <cofactor evidence="1">
        <name>a divalent metal cation</name>
        <dbReference type="ChEBI" id="CHEBI:60240"/>
    </cofactor>
</comment>
<dbReference type="Pfam" id="PF03755">
    <property type="entry name" value="YicC-like_N"/>
    <property type="match status" value="1"/>
</dbReference>
<evidence type="ECO:0000256" key="1">
    <source>
        <dbReference type="ARBA" id="ARBA00001968"/>
    </source>
</evidence>
<dbReference type="GO" id="GO:0016787">
    <property type="term" value="F:hydrolase activity"/>
    <property type="evidence" value="ECO:0007669"/>
    <property type="project" value="UniProtKB-KW"/>
</dbReference>
<sequence length="295" mass="32398">MTLMGMTGFGRAEGSADWGHWVWEIRSVNGKGLDVRLNTPSGLDALDFEAKKRIKSRFTRGNLQIQLQVEHERVETGPRIDTALLSRLSRQSRLQSQLNATLADNLSQLMSIKGVVASGSNRSANTFDDDMQKELLVSLDKALDNFQAARASEGQALLNVLNGILDELTENSIKAAEIAKEQPALVRDRFVARLQALKAEADEVTDERIAQEAAIFAAKADVKEELDRLDAHIAAGRQLLAGEGARGRKLDFLCQELNREANTLCSKSASLDLTNVGLALKTGIDQFKEQIQNVE</sequence>
<keyword evidence="2" id="KW-0540">Nuclease</keyword>
<dbReference type="InterPro" id="IPR013527">
    <property type="entry name" value="YicC-like_N"/>
</dbReference>
<evidence type="ECO:0000256" key="4">
    <source>
        <dbReference type="ARBA" id="ARBA00022801"/>
    </source>
</evidence>
<dbReference type="EC" id="3.1.-.-" evidence="9"/>
<keyword evidence="4 9" id="KW-0378">Hydrolase</keyword>
<comment type="similarity">
    <text evidence="5">Belongs to the YicC/YloC family.</text>
</comment>
<keyword evidence="6" id="KW-0175">Coiled coil</keyword>
<feature type="coiled-coil region" evidence="6">
    <location>
        <begin position="187"/>
        <end position="214"/>
    </location>
</feature>
<organism evidence="9 10">
    <name type="scientific">Hirschia litorea</name>
    <dbReference type="NCBI Taxonomy" id="1199156"/>
    <lineage>
        <taxon>Bacteria</taxon>
        <taxon>Pseudomonadati</taxon>
        <taxon>Pseudomonadota</taxon>
        <taxon>Alphaproteobacteria</taxon>
        <taxon>Hyphomonadales</taxon>
        <taxon>Hyphomonadaceae</taxon>
        <taxon>Hirschia</taxon>
    </lineage>
</organism>
<accession>A0ABW2IH41</accession>
<evidence type="ECO:0000259" key="8">
    <source>
        <dbReference type="Pfam" id="PF08340"/>
    </source>
</evidence>
<evidence type="ECO:0000256" key="3">
    <source>
        <dbReference type="ARBA" id="ARBA00022759"/>
    </source>
</evidence>
<dbReference type="PANTHER" id="PTHR30636">
    <property type="entry name" value="UPF0701 PROTEIN YICC"/>
    <property type="match status" value="1"/>
</dbReference>
<dbReference type="EMBL" id="JBHTBR010000002">
    <property type="protein sequence ID" value="MFC7290192.1"/>
    <property type="molecule type" value="Genomic_DNA"/>
</dbReference>
<dbReference type="NCBIfam" id="TIGR00255">
    <property type="entry name" value="YicC/YloC family endoribonuclease"/>
    <property type="match status" value="1"/>
</dbReference>
<keyword evidence="10" id="KW-1185">Reference proteome</keyword>
<protein>
    <submittedName>
        <fullName evidence="9">YicC/YloC family endoribonuclease</fullName>
        <ecNumber evidence="9">3.1.-.-</ecNumber>
    </submittedName>
</protein>
<feature type="domain" description="Endoribonuclease YicC-like C-terminal" evidence="8">
    <location>
        <begin position="178"/>
        <end position="295"/>
    </location>
</feature>
<reference evidence="10" key="1">
    <citation type="journal article" date="2019" name="Int. J. Syst. Evol. Microbiol.">
        <title>The Global Catalogue of Microorganisms (GCM) 10K type strain sequencing project: providing services to taxonomists for standard genome sequencing and annotation.</title>
        <authorList>
            <consortium name="The Broad Institute Genomics Platform"/>
            <consortium name="The Broad Institute Genome Sequencing Center for Infectious Disease"/>
            <person name="Wu L."/>
            <person name="Ma J."/>
        </authorList>
    </citation>
    <scope>NUCLEOTIDE SEQUENCE [LARGE SCALE GENOMIC DNA]</scope>
    <source>
        <strain evidence="10">CCUG 51308</strain>
    </source>
</reference>
<name>A0ABW2IH41_9PROT</name>
<evidence type="ECO:0000256" key="5">
    <source>
        <dbReference type="ARBA" id="ARBA00035648"/>
    </source>
</evidence>
<feature type="domain" description="Endoribonuclease YicC-like N-terminal" evidence="7">
    <location>
        <begin position="5"/>
        <end position="157"/>
    </location>
</feature>
<evidence type="ECO:0000256" key="2">
    <source>
        <dbReference type="ARBA" id="ARBA00022722"/>
    </source>
</evidence>
<evidence type="ECO:0000256" key="6">
    <source>
        <dbReference type="SAM" id="Coils"/>
    </source>
</evidence>
<dbReference type="PANTHER" id="PTHR30636:SF3">
    <property type="entry name" value="UPF0701 PROTEIN YICC"/>
    <property type="match status" value="1"/>
</dbReference>
<proteinExistence type="inferred from homology"/>
<dbReference type="Pfam" id="PF08340">
    <property type="entry name" value="YicC-like_C"/>
    <property type="match status" value="1"/>
</dbReference>
<dbReference type="RefSeq" id="WP_382164876.1">
    <property type="nucleotide sequence ID" value="NZ_JBHTBR010000002.1"/>
</dbReference>
<comment type="caution">
    <text evidence="9">The sequence shown here is derived from an EMBL/GenBank/DDBJ whole genome shotgun (WGS) entry which is preliminary data.</text>
</comment>
<evidence type="ECO:0000259" key="7">
    <source>
        <dbReference type="Pfam" id="PF03755"/>
    </source>
</evidence>
<evidence type="ECO:0000313" key="9">
    <source>
        <dbReference type="EMBL" id="MFC7290192.1"/>
    </source>
</evidence>
<evidence type="ECO:0000313" key="10">
    <source>
        <dbReference type="Proteomes" id="UP001596492"/>
    </source>
</evidence>